<sequence length="229" mass="25925">MKNFQVGQFFEDVGHALIGGELTRHEDGDIVLWDASATIEVKASGLQSSYGYRLDIDQIDRYGELSAFPFDRAWYMFFAYNNPSVRNEKGGRSSALSRHSDRVEVNRYLARAVSWFVLLDHSIVAQWRALRRVSTKSVMGHLGTKTVDVRCREVHSLANGGFATGLTELDLDPAQFAVMDSKVDIVVDTDLFEKYRMRFPITVVTPVKEIKHIKKALRVHSGIELLSRS</sequence>
<dbReference type="AlphaFoldDB" id="A0A1F6CIS0"/>
<evidence type="ECO:0008006" key="3">
    <source>
        <dbReference type="Google" id="ProtNLM"/>
    </source>
</evidence>
<dbReference type="Proteomes" id="UP000178815">
    <property type="component" value="Unassembled WGS sequence"/>
</dbReference>
<reference evidence="1 2" key="1">
    <citation type="journal article" date="2016" name="Nat. Commun.">
        <title>Thousands of microbial genomes shed light on interconnected biogeochemical processes in an aquifer system.</title>
        <authorList>
            <person name="Anantharaman K."/>
            <person name="Brown C.T."/>
            <person name="Hug L.A."/>
            <person name="Sharon I."/>
            <person name="Castelle C.J."/>
            <person name="Probst A.J."/>
            <person name="Thomas B.C."/>
            <person name="Singh A."/>
            <person name="Wilkins M.J."/>
            <person name="Karaoz U."/>
            <person name="Brodie E.L."/>
            <person name="Williams K.H."/>
            <person name="Hubbard S.S."/>
            <person name="Banfield J.F."/>
        </authorList>
    </citation>
    <scope>NUCLEOTIDE SEQUENCE [LARGE SCALE GENOMIC DNA]</scope>
</reference>
<protein>
    <recommendedName>
        <fullName evidence="3">Restriction endonuclease</fullName>
    </recommendedName>
</protein>
<proteinExistence type="predicted"/>
<comment type="caution">
    <text evidence="1">The sequence shown here is derived from an EMBL/GenBank/DDBJ whole genome shotgun (WGS) entry which is preliminary data.</text>
</comment>
<organism evidence="1 2">
    <name type="scientific">Candidatus Kaiserbacteria bacterium RIFCSPHIGHO2_01_FULL_53_31</name>
    <dbReference type="NCBI Taxonomy" id="1798481"/>
    <lineage>
        <taxon>Bacteria</taxon>
        <taxon>Candidatus Kaiseribacteriota</taxon>
    </lineage>
</organism>
<evidence type="ECO:0000313" key="2">
    <source>
        <dbReference type="Proteomes" id="UP000178815"/>
    </source>
</evidence>
<dbReference type="EMBL" id="MFKU01000005">
    <property type="protein sequence ID" value="OGG49055.1"/>
    <property type="molecule type" value="Genomic_DNA"/>
</dbReference>
<gene>
    <name evidence="1" type="ORF">A2678_01145</name>
</gene>
<name>A0A1F6CIS0_9BACT</name>
<accession>A0A1F6CIS0</accession>
<evidence type="ECO:0000313" key="1">
    <source>
        <dbReference type="EMBL" id="OGG49055.1"/>
    </source>
</evidence>